<keyword evidence="3" id="KW-0812">Transmembrane</keyword>
<name>A0A381X1I7_9ZZZZ</name>
<dbReference type="GO" id="GO:0019867">
    <property type="term" value="C:outer membrane"/>
    <property type="evidence" value="ECO:0007669"/>
    <property type="project" value="InterPro"/>
</dbReference>
<keyword evidence="4" id="KW-0472">Membrane</keyword>
<evidence type="ECO:0000313" key="6">
    <source>
        <dbReference type="EMBL" id="SVA58639.1"/>
    </source>
</evidence>
<evidence type="ECO:0000256" key="2">
    <source>
        <dbReference type="ARBA" id="ARBA00022452"/>
    </source>
</evidence>
<dbReference type="Gene3D" id="2.40.160.50">
    <property type="entry name" value="membrane protein fhac: a member of the omp85/tpsb transporter family"/>
    <property type="match status" value="1"/>
</dbReference>
<dbReference type="AlphaFoldDB" id="A0A381X1I7"/>
<dbReference type="Gene3D" id="3.10.20.310">
    <property type="entry name" value="membrane protein fhac"/>
    <property type="match status" value="3"/>
</dbReference>
<dbReference type="EMBL" id="UINC01013596">
    <property type="protein sequence ID" value="SVA58639.1"/>
    <property type="molecule type" value="Genomic_DNA"/>
</dbReference>
<feature type="domain" description="POTRA" evidence="5">
    <location>
        <begin position="37"/>
        <end position="119"/>
    </location>
</feature>
<dbReference type="PANTHER" id="PTHR12815">
    <property type="entry name" value="SORTING AND ASSEMBLY MACHINERY SAMM50 PROTEIN FAMILY MEMBER"/>
    <property type="match status" value="1"/>
</dbReference>
<sequence length="610" mass="68063">VNTFLPQPRQRVSYWSIGIAVLLPLVYSHNIEAQTGPEIGAVIVEGTQQISTDRILSLMLTKSGGIFKKNRLNPATLRGDRDAIQNFYINSGFWQVRVRPFQEIREDGIVEIRIVIDEGPRYSVKEVNIVGSNYIDEEQIRRSLLTRAGQPFFRLFVATDRRTIQNLANQRSLLDAQVDAENIFDETQNTVTVNFFIAEGEPVRVGEVEIRGLRKTLPFAVRRELAISPGDMYDSAKLIRSQTQLFQTGLFRSVRLEPVRSESDSTTRNLLVSVIELPSWEVSFGGGYASVEHLRGSIEVTQRNWLGRGITLGTNGQASRLLWQVAAGITQPWLFQTRNSGTIRGFFERQVRVGSHESREIGMSLTLGRGLLRTFRSQTTYTIKKITIDDISASLSQILQSGTVADSLRSRREGSLTQVVIYDTRDDILNPTKGFYSLIQASISSRYLGSSTANQNSLFSIKGTLRKYIPIPSFPDFATSVSLGYVRALNNGLVPVDRRLFLGGDKSVRGFDIDEIGSPKGGNMAFSSQNEIRVRLRYIDLAGFIDMGNIGDSVASFGLSDIRFGFGGGIRVMSPIGLIRTDIGFHRNKAGEDKSLYARTFFYFGLGQAF</sequence>
<organism evidence="6">
    <name type="scientific">marine metagenome</name>
    <dbReference type="NCBI Taxonomy" id="408172"/>
    <lineage>
        <taxon>unclassified sequences</taxon>
        <taxon>metagenomes</taxon>
        <taxon>ecological metagenomes</taxon>
    </lineage>
</organism>
<evidence type="ECO:0000259" key="5">
    <source>
        <dbReference type="PROSITE" id="PS51779"/>
    </source>
</evidence>
<dbReference type="InterPro" id="IPR034746">
    <property type="entry name" value="POTRA"/>
</dbReference>
<keyword evidence="2" id="KW-1134">Transmembrane beta strand</keyword>
<evidence type="ECO:0000256" key="4">
    <source>
        <dbReference type="ARBA" id="ARBA00023136"/>
    </source>
</evidence>
<reference evidence="6" key="1">
    <citation type="submission" date="2018-05" db="EMBL/GenBank/DDBJ databases">
        <authorList>
            <person name="Lanie J.A."/>
            <person name="Ng W.-L."/>
            <person name="Kazmierczak K.M."/>
            <person name="Andrzejewski T.M."/>
            <person name="Davidsen T.M."/>
            <person name="Wayne K.J."/>
            <person name="Tettelin H."/>
            <person name="Glass J.I."/>
            <person name="Rusch D."/>
            <person name="Podicherti R."/>
            <person name="Tsui H.-C.T."/>
            <person name="Winkler M.E."/>
        </authorList>
    </citation>
    <scope>NUCLEOTIDE SEQUENCE</scope>
</reference>
<protein>
    <recommendedName>
        <fullName evidence="5">POTRA domain-containing protein</fullName>
    </recommendedName>
</protein>
<gene>
    <name evidence="6" type="ORF">METZ01_LOCUS111493</name>
</gene>
<accession>A0A381X1I7</accession>
<feature type="non-terminal residue" evidence="6">
    <location>
        <position position="1"/>
    </location>
</feature>
<evidence type="ECO:0000256" key="1">
    <source>
        <dbReference type="ARBA" id="ARBA00004370"/>
    </source>
</evidence>
<comment type="subcellular location">
    <subcellularLocation>
        <location evidence="1">Membrane</location>
    </subcellularLocation>
</comment>
<dbReference type="PANTHER" id="PTHR12815:SF18">
    <property type="entry name" value="SORTING AND ASSEMBLY MACHINERY COMPONENT 50 HOMOLOG"/>
    <property type="match status" value="1"/>
</dbReference>
<proteinExistence type="predicted"/>
<dbReference type="InterPro" id="IPR039910">
    <property type="entry name" value="D15-like"/>
</dbReference>
<feature type="domain" description="POTRA" evidence="5">
    <location>
        <begin position="122"/>
        <end position="200"/>
    </location>
</feature>
<dbReference type="InterPro" id="IPR010827">
    <property type="entry name" value="BamA/TamA_POTRA"/>
</dbReference>
<dbReference type="PROSITE" id="PS51779">
    <property type="entry name" value="POTRA"/>
    <property type="match status" value="2"/>
</dbReference>
<dbReference type="Pfam" id="PF07244">
    <property type="entry name" value="POTRA"/>
    <property type="match status" value="3"/>
</dbReference>
<dbReference type="InterPro" id="IPR000184">
    <property type="entry name" value="Bac_surfAg_D15"/>
</dbReference>
<dbReference type="Pfam" id="PF01103">
    <property type="entry name" value="Omp85"/>
    <property type="match status" value="1"/>
</dbReference>
<evidence type="ECO:0000256" key="3">
    <source>
        <dbReference type="ARBA" id="ARBA00022692"/>
    </source>
</evidence>